<sequence length="120" mass="12115">LVVSALNADGKLSSYSSVGANVFLSAPGGEYGQDRPAMVTVDLTGCDKGSNVSGAHKNALHGGAELDPNCDYRGTMNGTSSAAPNASGAIATVMSANPALDARTVRHILASTARKTDLTH</sequence>
<evidence type="ECO:0000256" key="1">
    <source>
        <dbReference type="ARBA" id="ARBA00022670"/>
    </source>
</evidence>
<name>A0A5S3YNP0_9GAMM</name>
<dbReference type="PROSITE" id="PS51892">
    <property type="entry name" value="SUBTILASE"/>
    <property type="match status" value="1"/>
</dbReference>
<keyword evidence="1" id="KW-0645">Protease</keyword>
<dbReference type="Pfam" id="PF00082">
    <property type="entry name" value="Peptidase_S8"/>
    <property type="match status" value="1"/>
</dbReference>
<dbReference type="Proteomes" id="UP000305874">
    <property type="component" value="Unassembled WGS sequence"/>
</dbReference>
<comment type="caution">
    <text evidence="6">The sequence shown here is derived from an EMBL/GenBank/DDBJ whole genome shotgun (WGS) entry which is preliminary data.</text>
</comment>
<feature type="domain" description="Peptidase S8/S53" evidence="5">
    <location>
        <begin position="1"/>
        <end position="115"/>
    </location>
</feature>
<dbReference type="RefSeq" id="WP_171041906.1">
    <property type="nucleotide sequence ID" value="NZ_PNCG01000309.1"/>
</dbReference>
<evidence type="ECO:0000313" key="7">
    <source>
        <dbReference type="Proteomes" id="UP000305874"/>
    </source>
</evidence>
<evidence type="ECO:0000256" key="3">
    <source>
        <dbReference type="ARBA" id="ARBA00022825"/>
    </source>
</evidence>
<dbReference type="SUPFAM" id="SSF52743">
    <property type="entry name" value="Subtilisin-like"/>
    <property type="match status" value="1"/>
</dbReference>
<evidence type="ECO:0000259" key="5">
    <source>
        <dbReference type="Pfam" id="PF00082"/>
    </source>
</evidence>
<dbReference type="AlphaFoldDB" id="A0A5S3YNP0"/>
<dbReference type="PANTHER" id="PTHR42884:SF14">
    <property type="entry name" value="NEUROENDOCRINE CONVERTASE 1"/>
    <property type="match status" value="1"/>
</dbReference>
<reference evidence="7" key="2">
    <citation type="submission" date="2019-06" db="EMBL/GenBank/DDBJ databases">
        <title>Co-occurence of chitin degradation, pigmentation and bioactivity in marine Pseudoalteromonas.</title>
        <authorList>
            <person name="Sonnenschein E.C."/>
            <person name="Bech P.K."/>
        </authorList>
    </citation>
    <scope>NUCLEOTIDE SEQUENCE [LARGE SCALE GENOMIC DNA]</scope>
    <source>
        <strain evidence="7">S2897</strain>
    </source>
</reference>
<protein>
    <submittedName>
        <fullName evidence="6">Peptidase S8</fullName>
    </submittedName>
</protein>
<proteinExistence type="inferred from homology"/>
<feature type="non-terminal residue" evidence="6">
    <location>
        <position position="1"/>
    </location>
</feature>
<dbReference type="EMBL" id="PNCG01000309">
    <property type="protein sequence ID" value="TMP77890.1"/>
    <property type="molecule type" value="Genomic_DNA"/>
</dbReference>
<dbReference type="GO" id="GO:0016020">
    <property type="term" value="C:membrane"/>
    <property type="evidence" value="ECO:0007669"/>
    <property type="project" value="TreeGrafter"/>
</dbReference>
<dbReference type="Gene3D" id="3.40.50.200">
    <property type="entry name" value="Peptidase S8/S53 domain"/>
    <property type="match status" value="1"/>
</dbReference>
<dbReference type="GO" id="GO:0016485">
    <property type="term" value="P:protein processing"/>
    <property type="evidence" value="ECO:0007669"/>
    <property type="project" value="TreeGrafter"/>
</dbReference>
<evidence type="ECO:0000313" key="6">
    <source>
        <dbReference type="EMBL" id="TMP77890.1"/>
    </source>
</evidence>
<comment type="caution">
    <text evidence="4">Lacks conserved residue(s) required for the propagation of feature annotation.</text>
</comment>
<comment type="similarity">
    <text evidence="4">Belongs to the peptidase S8 family.</text>
</comment>
<dbReference type="InterPro" id="IPR023828">
    <property type="entry name" value="Peptidase_S8_Ser-AS"/>
</dbReference>
<evidence type="ECO:0000256" key="2">
    <source>
        <dbReference type="ARBA" id="ARBA00022801"/>
    </source>
</evidence>
<reference evidence="6 7" key="1">
    <citation type="submission" date="2017-12" db="EMBL/GenBank/DDBJ databases">
        <authorList>
            <person name="Paulsen S."/>
            <person name="Gram L.K."/>
        </authorList>
    </citation>
    <scope>NUCLEOTIDE SEQUENCE [LARGE SCALE GENOMIC DNA]</scope>
    <source>
        <strain evidence="6 7">S2897</strain>
    </source>
</reference>
<evidence type="ECO:0000256" key="4">
    <source>
        <dbReference type="PROSITE-ProRule" id="PRU01240"/>
    </source>
</evidence>
<dbReference type="GO" id="GO:0004252">
    <property type="term" value="F:serine-type endopeptidase activity"/>
    <property type="evidence" value="ECO:0007669"/>
    <property type="project" value="InterPro"/>
</dbReference>
<feature type="non-terminal residue" evidence="6">
    <location>
        <position position="120"/>
    </location>
</feature>
<organism evidence="6 7">
    <name type="scientific">Pseudoalteromonas ruthenica</name>
    <dbReference type="NCBI Taxonomy" id="151081"/>
    <lineage>
        <taxon>Bacteria</taxon>
        <taxon>Pseudomonadati</taxon>
        <taxon>Pseudomonadota</taxon>
        <taxon>Gammaproteobacteria</taxon>
        <taxon>Alteromonadales</taxon>
        <taxon>Pseudoalteromonadaceae</taxon>
        <taxon>Pseudoalteromonas</taxon>
    </lineage>
</organism>
<keyword evidence="3" id="KW-0720">Serine protease</keyword>
<keyword evidence="2" id="KW-0378">Hydrolase</keyword>
<accession>A0A5S3YNP0</accession>
<gene>
    <name evidence="6" type="ORF">CWC05_20215</name>
</gene>
<dbReference type="InterPro" id="IPR000209">
    <property type="entry name" value="Peptidase_S8/S53_dom"/>
</dbReference>
<dbReference type="PROSITE" id="PS00138">
    <property type="entry name" value="SUBTILASE_SER"/>
    <property type="match status" value="1"/>
</dbReference>
<dbReference type="PANTHER" id="PTHR42884">
    <property type="entry name" value="PROPROTEIN CONVERTASE SUBTILISIN/KEXIN-RELATED"/>
    <property type="match status" value="1"/>
</dbReference>
<dbReference type="InterPro" id="IPR036852">
    <property type="entry name" value="Peptidase_S8/S53_dom_sf"/>
</dbReference>